<accession>A0A420EDI4</accession>
<keyword evidence="3" id="KW-1185">Reference proteome</keyword>
<dbReference type="Proteomes" id="UP000286482">
    <property type="component" value="Unassembled WGS sequence"/>
</dbReference>
<evidence type="ECO:0000313" key="3">
    <source>
        <dbReference type="Proteomes" id="UP000286482"/>
    </source>
</evidence>
<dbReference type="GO" id="GO:0046872">
    <property type="term" value="F:metal ion binding"/>
    <property type="evidence" value="ECO:0007669"/>
    <property type="project" value="UniProtKB-KW"/>
</dbReference>
<comment type="caution">
    <text evidence="2">The sequence shown here is derived from an EMBL/GenBank/DDBJ whole genome shotgun (WGS) entry which is preliminary data.</text>
</comment>
<dbReference type="SUPFAM" id="SSF51621">
    <property type="entry name" value="Phosphoenolpyruvate/pyruvate domain"/>
    <property type="match status" value="1"/>
</dbReference>
<dbReference type="InterPro" id="IPR015813">
    <property type="entry name" value="Pyrv/PenolPyrv_kinase-like_dom"/>
</dbReference>
<proteinExistence type="predicted"/>
<gene>
    <name evidence="2" type="ORF">DBZ36_10015</name>
</gene>
<dbReference type="Pfam" id="PF13714">
    <property type="entry name" value="PEP_mutase"/>
    <property type="match status" value="1"/>
</dbReference>
<evidence type="ECO:0000313" key="2">
    <source>
        <dbReference type="EMBL" id="RKF18726.1"/>
    </source>
</evidence>
<dbReference type="CDD" id="cd00377">
    <property type="entry name" value="ICL_PEPM"/>
    <property type="match status" value="1"/>
</dbReference>
<keyword evidence="2" id="KW-0456">Lyase</keyword>
<dbReference type="InterPro" id="IPR040442">
    <property type="entry name" value="Pyrv_kinase-like_dom_sf"/>
</dbReference>
<dbReference type="EMBL" id="RAQO01000005">
    <property type="protein sequence ID" value="RKF18726.1"/>
    <property type="molecule type" value="Genomic_DNA"/>
</dbReference>
<dbReference type="PANTHER" id="PTHR42905:SF16">
    <property type="entry name" value="CARBOXYPHOSPHONOENOLPYRUVATE PHOSPHONOMUTASE-LIKE PROTEIN (AFU_ORTHOLOGUE AFUA_5G07230)"/>
    <property type="match status" value="1"/>
</dbReference>
<dbReference type="InterPro" id="IPR039556">
    <property type="entry name" value="ICL/PEPM"/>
</dbReference>
<dbReference type="RefSeq" id="WP_120354805.1">
    <property type="nucleotide sequence ID" value="NZ_RAQO01000005.1"/>
</dbReference>
<evidence type="ECO:0000256" key="1">
    <source>
        <dbReference type="ARBA" id="ARBA00022723"/>
    </source>
</evidence>
<name>A0A420EDI4_9ALTE</name>
<dbReference type="PANTHER" id="PTHR42905">
    <property type="entry name" value="PHOSPHOENOLPYRUVATE CARBOXYLASE"/>
    <property type="match status" value="1"/>
</dbReference>
<dbReference type="Gene3D" id="3.20.20.60">
    <property type="entry name" value="Phosphoenolpyruvate-binding domains"/>
    <property type="match status" value="1"/>
</dbReference>
<dbReference type="AlphaFoldDB" id="A0A420EDI4"/>
<keyword evidence="1" id="KW-0479">Metal-binding</keyword>
<reference evidence="2 3" key="1">
    <citation type="submission" date="2018-09" db="EMBL/GenBank/DDBJ databases">
        <authorList>
            <person name="Wang Z."/>
        </authorList>
    </citation>
    <scope>NUCLEOTIDE SEQUENCE [LARGE SCALE GENOMIC DNA]</scope>
    <source>
        <strain evidence="2 3">ALS 81</strain>
    </source>
</reference>
<keyword evidence="2" id="KW-0670">Pyruvate</keyword>
<organism evidence="2 3">
    <name type="scientific">Alginatibacterium sediminis</name>
    <dbReference type="NCBI Taxonomy" id="2164068"/>
    <lineage>
        <taxon>Bacteria</taxon>
        <taxon>Pseudomonadati</taxon>
        <taxon>Pseudomonadota</taxon>
        <taxon>Gammaproteobacteria</taxon>
        <taxon>Alteromonadales</taxon>
        <taxon>Alteromonadaceae</taxon>
        <taxon>Alginatibacterium</taxon>
    </lineage>
</organism>
<dbReference type="OrthoDB" id="9780430at2"/>
<dbReference type="GO" id="GO:0016829">
    <property type="term" value="F:lyase activity"/>
    <property type="evidence" value="ECO:0007669"/>
    <property type="project" value="UniProtKB-KW"/>
</dbReference>
<protein>
    <submittedName>
        <fullName evidence="2">Isocitrate lyase/phosphoenolpyruvate mutase family protein</fullName>
    </submittedName>
</protein>
<sequence length="260" mass="28454">MRFEQFKALHHNSRSPLLICNVWDVASAKTAEKLGFTAMGTSSAAIAATLGYEDGEQMSFDQLSFVVQRITACSQLPLSVDIESGYSEDPKITAAHISKLAQMGVVGINIEDSHMQSTRTLIQAERFASYLTAIKSQLVEDNIDIFLNVRSDSFLLAMPDALAQTIERAGLYHSAGADGLFVPCITQVQDIRSLAAATKLPLNVMCMPELSNFDTLAANGVKRISMGNFLFDKLQSHLECDLKLIQKQQSFHSVFAAVQS</sequence>